<dbReference type="InterPro" id="IPR001680">
    <property type="entry name" value="WD40_rpt"/>
</dbReference>
<dbReference type="SUPFAM" id="SSF50978">
    <property type="entry name" value="WD40 repeat-like"/>
    <property type="match status" value="2"/>
</dbReference>
<dbReference type="AlphaFoldDB" id="A0A1X7VEF7"/>
<dbReference type="InParanoid" id="A0A1X7VEF7"/>
<dbReference type="Gene3D" id="2.130.10.10">
    <property type="entry name" value="YVTN repeat-like/Quinoprotein amine dehydrogenase"/>
    <property type="match status" value="3"/>
</dbReference>
<protein>
    <recommendedName>
        <fullName evidence="4">WD repeat-containing protein 27</fullName>
    </recommendedName>
</protein>
<dbReference type="Pfam" id="PF00400">
    <property type="entry name" value="WD40"/>
    <property type="match status" value="2"/>
</dbReference>
<dbReference type="STRING" id="400682.A0A1X7VEF7"/>
<dbReference type="PROSITE" id="PS50294">
    <property type="entry name" value="WD_REPEATS_REGION"/>
    <property type="match status" value="2"/>
</dbReference>
<dbReference type="PANTHER" id="PTHR44525:SF1">
    <property type="entry name" value="WD REPEAT-CONTAINING PROTEIN 27"/>
    <property type="match status" value="1"/>
</dbReference>
<feature type="repeat" description="WD" evidence="1">
    <location>
        <begin position="529"/>
        <end position="561"/>
    </location>
</feature>
<dbReference type="OrthoDB" id="20669at2759"/>
<organism evidence="3">
    <name type="scientific">Amphimedon queenslandica</name>
    <name type="common">Sponge</name>
    <dbReference type="NCBI Taxonomy" id="400682"/>
    <lineage>
        <taxon>Eukaryota</taxon>
        <taxon>Metazoa</taxon>
        <taxon>Porifera</taxon>
        <taxon>Demospongiae</taxon>
        <taxon>Heteroscleromorpha</taxon>
        <taxon>Haplosclerida</taxon>
        <taxon>Niphatidae</taxon>
        <taxon>Amphimedon</taxon>
    </lineage>
</organism>
<dbReference type="InterPro" id="IPR042411">
    <property type="entry name" value="WDR27"/>
</dbReference>
<evidence type="ECO:0000256" key="2">
    <source>
        <dbReference type="SAM" id="MobiDB-lite"/>
    </source>
</evidence>
<dbReference type="PANTHER" id="PTHR44525">
    <property type="entry name" value="WD REPEAT-CONTAINING PROTEIN 27"/>
    <property type="match status" value="1"/>
</dbReference>
<dbReference type="EnsemblMetazoa" id="Aqu2.1.38695_001">
    <property type="protein sequence ID" value="Aqu2.1.38695_001"/>
    <property type="gene ID" value="Aqu2.1.38695"/>
</dbReference>
<evidence type="ECO:0008006" key="4">
    <source>
        <dbReference type="Google" id="ProtNLM"/>
    </source>
</evidence>
<name>A0A1X7VEF7_AMPQE</name>
<evidence type="ECO:0000256" key="1">
    <source>
        <dbReference type="PROSITE-ProRule" id="PRU00221"/>
    </source>
</evidence>
<dbReference type="SMART" id="SM00320">
    <property type="entry name" value="WD40"/>
    <property type="match status" value="8"/>
</dbReference>
<dbReference type="InterPro" id="IPR036322">
    <property type="entry name" value="WD40_repeat_dom_sf"/>
</dbReference>
<sequence length="827" mass="91298">MATSMEVSRLLHRKVSSPLSAGVLLSVNMGSNREGKGEEEDFFVASNDKNIELWGLKVNKSQLMLVLEGHQFPVTHLAVAVNGHCICSLSHESLLLWQLEDCLQSLASARPLPPLSCSRDDVTCLVLSHNGVHLAVAIKRMIIIIEIREESDFIVISKLFGHTHDVTFASFVPEDSTHLVTASDDRTFKIWNVLEGGLVFDSGYISSSHFMGLSLLRDYFAIGTADGKVRVYSCLSSVKCTLVREIDTKLLTNRQISLGFSEDLLVDKEIALSALLLWPVTTPSFETTPTDTIYTTGGGALDSISIYNELVTSGLWCLIYTSIGLLLIDVMSNEIISHSQSPEEEDASKVGVLSSMGETVQFWNLSNNQFLMLTSSSSSFSLFNITITNTSKKPLTVSVLSSEPLVSGSPLKAELVPTAVPPAPSRPVGRGSKTKGGSDKPVTFRSTVKSSGYLQSPHMKMFQPSMPKTKREPHPPREVTLIPDTSIADSKHKGISHLKYNTNGSHLACCGESPSIYLFKSKDNQQNLLQGHDGRVRSIEWGHAHSWLLSCSVDKSVCLWSTGGRGRGDTQCLMRINHTIHNFKEKNETNVPFPGEISNAKFYYLDKFILLTFENKLNLYKYYIDPNPPPDIKRYQSKNHYKQVISVIPNLAQSLTALSAINNFYSYIVITAGSNRSLNVTDMNTCKEVWSKDDAHSTRHVHWIMQNKGSKACGCVPQSHDLFATSAVGGGIKLWDLRTQKCVRWYTGFVNRSVPVRTSFSMCGRYIATGSEENAAIVFDLRYISPVTKLQCPIASSSVISSVDYHPHNIGLSCCSTNGSIFSFSNF</sequence>
<feature type="region of interest" description="Disordered" evidence="2">
    <location>
        <begin position="417"/>
        <end position="446"/>
    </location>
</feature>
<keyword evidence="1" id="KW-0853">WD repeat</keyword>
<evidence type="ECO:0000313" key="3">
    <source>
        <dbReference type="EnsemblMetazoa" id="Aqu2.1.38695_001"/>
    </source>
</evidence>
<accession>A0A1X7VEF7</accession>
<proteinExistence type="predicted"/>
<feature type="repeat" description="WD" evidence="1">
    <location>
        <begin position="159"/>
        <end position="193"/>
    </location>
</feature>
<reference evidence="3" key="1">
    <citation type="submission" date="2017-05" db="UniProtKB">
        <authorList>
            <consortium name="EnsemblMetazoa"/>
        </authorList>
    </citation>
    <scope>IDENTIFICATION</scope>
</reference>
<dbReference type="InterPro" id="IPR015943">
    <property type="entry name" value="WD40/YVTN_repeat-like_dom_sf"/>
</dbReference>
<dbReference type="PROSITE" id="PS50082">
    <property type="entry name" value="WD_REPEATS_2"/>
    <property type="match status" value="2"/>
</dbReference>